<keyword evidence="1" id="KW-0812">Transmembrane</keyword>
<dbReference type="Gene3D" id="3.30.200.20">
    <property type="entry name" value="Phosphorylase Kinase, domain 1"/>
    <property type="match status" value="1"/>
</dbReference>
<feature type="transmembrane region" description="Helical" evidence="1">
    <location>
        <begin position="103"/>
        <end position="124"/>
    </location>
</feature>
<proteinExistence type="predicted"/>
<organism evidence="2 3">
    <name type="scientific">Hesseltinella vesiculosa</name>
    <dbReference type="NCBI Taxonomy" id="101127"/>
    <lineage>
        <taxon>Eukaryota</taxon>
        <taxon>Fungi</taxon>
        <taxon>Fungi incertae sedis</taxon>
        <taxon>Mucoromycota</taxon>
        <taxon>Mucoromycotina</taxon>
        <taxon>Mucoromycetes</taxon>
        <taxon>Mucorales</taxon>
        <taxon>Cunninghamellaceae</taxon>
        <taxon>Hesseltinella</taxon>
    </lineage>
</organism>
<keyword evidence="1" id="KW-1133">Transmembrane helix</keyword>
<evidence type="ECO:0000256" key="1">
    <source>
        <dbReference type="SAM" id="Phobius"/>
    </source>
</evidence>
<evidence type="ECO:0008006" key="4">
    <source>
        <dbReference type="Google" id="ProtNLM"/>
    </source>
</evidence>
<sequence length="368" mass="41781">MHTQLSSPIVNHICAPGSFYNQLASDYFCMDSSQQRTRLAIQCLPCPSNTYSDQFDQHQCIPCGYGTYAVPGSSSCLPCVEGSGNTHCHAYELDQNETRRKTMVAILVPVCIFLTMAVCGLLVWRVRKYLLRRQRLRDENWLLTFDELINEKISHIDCEEDTSDLKSELPLTGKYDPDETTLDGHEEKTRSALALAPLSEGNIADTTETSQHAANVESDNKSLDLGADSNLLVITSPDLHSVQLMEAPIWKRSLDVHLSQPMVPITKPTRKSNQQRVTIQDMRERSDLVHTKCYRHNLPVFVKQLGNRRIRIDEVIRAEAALMKETRHQNLVEFVGLIVEPQRVFIVEGNTKKTTKVKRNPLPPFFFN</sequence>
<comment type="caution">
    <text evidence="2">The sequence shown here is derived from an EMBL/GenBank/DDBJ whole genome shotgun (WGS) entry which is preliminary data.</text>
</comment>
<protein>
    <recommendedName>
        <fullName evidence="4">Tyrosine-protein kinase ephrin type A/B receptor-like domain-containing protein</fullName>
    </recommendedName>
</protein>
<dbReference type="EMBL" id="MCGT01000005">
    <property type="protein sequence ID" value="ORX59666.1"/>
    <property type="molecule type" value="Genomic_DNA"/>
</dbReference>
<dbReference type="AlphaFoldDB" id="A0A1X2GRH5"/>
<dbReference type="STRING" id="101127.A0A1X2GRH5"/>
<dbReference type="Gene3D" id="2.10.50.10">
    <property type="entry name" value="Tumor Necrosis Factor Receptor, subunit A, domain 2"/>
    <property type="match status" value="1"/>
</dbReference>
<dbReference type="OrthoDB" id="60033at2759"/>
<keyword evidence="1" id="KW-0472">Membrane</keyword>
<name>A0A1X2GRH5_9FUNG</name>
<dbReference type="SMART" id="SM01411">
    <property type="entry name" value="Ephrin_rec_like"/>
    <property type="match status" value="1"/>
</dbReference>
<dbReference type="SUPFAM" id="SSF57184">
    <property type="entry name" value="Growth factor receptor domain"/>
    <property type="match status" value="1"/>
</dbReference>
<evidence type="ECO:0000313" key="2">
    <source>
        <dbReference type="EMBL" id="ORX59666.1"/>
    </source>
</evidence>
<evidence type="ECO:0000313" key="3">
    <source>
        <dbReference type="Proteomes" id="UP000242146"/>
    </source>
</evidence>
<accession>A0A1X2GRH5</accession>
<gene>
    <name evidence="2" type="ORF">DM01DRAFT_1190375</name>
</gene>
<reference evidence="2 3" key="1">
    <citation type="submission" date="2016-07" db="EMBL/GenBank/DDBJ databases">
        <title>Pervasive Adenine N6-methylation of Active Genes in Fungi.</title>
        <authorList>
            <consortium name="DOE Joint Genome Institute"/>
            <person name="Mondo S.J."/>
            <person name="Dannebaum R.O."/>
            <person name="Kuo R.C."/>
            <person name="Labutti K."/>
            <person name="Haridas S."/>
            <person name="Kuo A."/>
            <person name="Salamov A."/>
            <person name="Ahrendt S.R."/>
            <person name="Lipzen A."/>
            <person name="Sullivan W."/>
            <person name="Andreopoulos W.B."/>
            <person name="Clum A."/>
            <person name="Lindquist E."/>
            <person name="Daum C."/>
            <person name="Ramamoorthy G.K."/>
            <person name="Gryganskyi A."/>
            <person name="Culley D."/>
            <person name="Magnuson J.K."/>
            <person name="James T.Y."/>
            <person name="O'Malley M.A."/>
            <person name="Stajich J.E."/>
            <person name="Spatafora J.W."/>
            <person name="Visel A."/>
            <person name="Grigoriev I.V."/>
        </authorList>
    </citation>
    <scope>NUCLEOTIDE SEQUENCE [LARGE SCALE GENOMIC DNA]</scope>
    <source>
        <strain evidence="2 3">NRRL 3301</strain>
    </source>
</reference>
<keyword evidence="3" id="KW-1185">Reference proteome</keyword>
<dbReference type="InterPro" id="IPR009030">
    <property type="entry name" value="Growth_fac_rcpt_cys_sf"/>
</dbReference>
<dbReference type="Proteomes" id="UP000242146">
    <property type="component" value="Unassembled WGS sequence"/>
</dbReference>